<dbReference type="EMBL" id="HE650824">
    <property type="protein sequence ID" value="CCF57843.1"/>
    <property type="molecule type" value="Genomic_DNA"/>
</dbReference>
<keyword evidence="3" id="KW-0813">Transport</keyword>
<feature type="compositionally biased region" description="Acidic residues" evidence="6">
    <location>
        <begin position="770"/>
        <end position="798"/>
    </location>
</feature>
<keyword evidence="9" id="KW-1185">Reference proteome</keyword>
<comment type="subcellular location">
    <subcellularLocation>
        <location evidence="1">Endomembrane system</location>
    </subcellularLocation>
</comment>
<name>H2ATZ3_KAZAF</name>
<dbReference type="STRING" id="1071382.H2ATZ3"/>
<dbReference type="RefSeq" id="XP_003956978.1">
    <property type="nucleotide sequence ID" value="XM_003956929.1"/>
</dbReference>
<dbReference type="HOGENOM" id="CLU_006320_3_2_1"/>
<dbReference type="AlphaFoldDB" id="H2ATZ3"/>
<reference evidence="8 9" key="1">
    <citation type="journal article" date="2011" name="Proc. Natl. Acad. Sci. U.S.A.">
        <title>Evolutionary erosion of yeast sex chromosomes by mating-type switching accidents.</title>
        <authorList>
            <person name="Gordon J.L."/>
            <person name="Armisen D."/>
            <person name="Proux-Wera E."/>
            <person name="Oheigeartaigh S.S."/>
            <person name="Byrne K.P."/>
            <person name="Wolfe K.H."/>
        </authorList>
    </citation>
    <scope>NUCLEOTIDE SEQUENCE [LARGE SCALE GENOMIC DNA]</scope>
    <source>
        <strain evidence="9">ATCC 22294 / BCRC 22015 / CBS 2517 / CECT 1963 / NBRC 1671 / NRRL Y-8276</strain>
    </source>
</reference>
<evidence type="ECO:0000256" key="1">
    <source>
        <dbReference type="ARBA" id="ARBA00004308"/>
    </source>
</evidence>
<dbReference type="PANTHER" id="PTHR11134">
    <property type="entry name" value="ADAPTOR COMPLEX SUBUNIT BETA FAMILY MEMBER"/>
    <property type="match status" value="1"/>
</dbReference>
<dbReference type="GO" id="GO:0030123">
    <property type="term" value="C:AP-3 adaptor complex"/>
    <property type="evidence" value="ECO:0007669"/>
    <property type="project" value="EnsemblFungi"/>
</dbReference>
<dbReference type="InterPro" id="IPR016024">
    <property type="entry name" value="ARM-type_fold"/>
</dbReference>
<dbReference type="GO" id="GO:0012505">
    <property type="term" value="C:endomembrane system"/>
    <property type="evidence" value="ECO:0007669"/>
    <property type="project" value="UniProtKB-SubCell"/>
</dbReference>
<evidence type="ECO:0000256" key="2">
    <source>
        <dbReference type="ARBA" id="ARBA00006613"/>
    </source>
</evidence>
<feature type="region of interest" description="Disordered" evidence="6">
    <location>
        <begin position="752"/>
        <end position="805"/>
    </location>
</feature>
<dbReference type="Pfam" id="PF01602">
    <property type="entry name" value="Adaptin_N"/>
    <property type="match status" value="1"/>
</dbReference>
<accession>H2ATZ3</accession>
<dbReference type="InterPro" id="IPR002553">
    <property type="entry name" value="Clathrin/coatomer_adapt-like_N"/>
</dbReference>
<feature type="domain" description="Clathrin/coatomer adaptor adaptin-like N-terminal" evidence="7">
    <location>
        <begin position="40"/>
        <end position="616"/>
    </location>
</feature>
<evidence type="ECO:0000256" key="3">
    <source>
        <dbReference type="ARBA" id="ARBA00022448"/>
    </source>
</evidence>
<evidence type="ECO:0000313" key="8">
    <source>
        <dbReference type="EMBL" id="CCF57843.1"/>
    </source>
</evidence>
<evidence type="ECO:0000256" key="6">
    <source>
        <dbReference type="SAM" id="MobiDB-lite"/>
    </source>
</evidence>
<dbReference type="SUPFAM" id="SSF48371">
    <property type="entry name" value="ARM repeat"/>
    <property type="match status" value="1"/>
</dbReference>
<dbReference type="KEGG" id="kaf:KAFR_0D01960"/>
<dbReference type="OrthoDB" id="10254310at2759"/>
<gene>
    <name evidence="8" type="primary">KAFR0D01960</name>
    <name evidence="8" type="ORF">KAFR_0D01960</name>
</gene>
<organism evidence="8 9">
    <name type="scientific">Kazachstania africana (strain ATCC 22294 / BCRC 22015 / CBS 2517 / CECT 1963 / NBRC 1671 / NRRL Y-8276)</name>
    <name type="common">Yeast</name>
    <name type="synonym">Kluyveromyces africanus</name>
    <dbReference type="NCBI Taxonomy" id="1071382"/>
    <lineage>
        <taxon>Eukaryota</taxon>
        <taxon>Fungi</taxon>
        <taxon>Dikarya</taxon>
        <taxon>Ascomycota</taxon>
        <taxon>Saccharomycotina</taxon>
        <taxon>Saccharomycetes</taxon>
        <taxon>Saccharomycetales</taxon>
        <taxon>Saccharomycetaceae</taxon>
        <taxon>Kazachstania</taxon>
    </lineage>
</organism>
<dbReference type="InterPro" id="IPR026739">
    <property type="entry name" value="AP_beta"/>
</dbReference>
<evidence type="ECO:0000259" key="7">
    <source>
        <dbReference type="Pfam" id="PF01602"/>
    </source>
</evidence>
<feature type="region of interest" description="Disordered" evidence="6">
    <location>
        <begin position="703"/>
        <end position="736"/>
    </location>
</feature>
<dbReference type="GO" id="GO:0006896">
    <property type="term" value="P:Golgi to vacuole transport"/>
    <property type="evidence" value="ECO:0007669"/>
    <property type="project" value="EnsemblFungi"/>
</dbReference>
<protein>
    <recommendedName>
        <fullName evidence="7">Clathrin/coatomer adaptor adaptin-like N-terminal domain-containing protein</fullName>
    </recommendedName>
</protein>
<evidence type="ECO:0000256" key="5">
    <source>
        <dbReference type="ARBA" id="ARBA00023136"/>
    </source>
</evidence>
<feature type="compositionally biased region" description="Basic and acidic residues" evidence="6">
    <location>
        <begin position="703"/>
        <end position="712"/>
    </location>
</feature>
<dbReference type="GeneID" id="13885801"/>
<dbReference type="InterPro" id="IPR011989">
    <property type="entry name" value="ARM-like"/>
</dbReference>
<dbReference type="Gene3D" id="1.25.10.10">
    <property type="entry name" value="Leucine-rich Repeat Variant"/>
    <property type="match status" value="1"/>
</dbReference>
<dbReference type="InParanoid" id="H2ATZ3"/>
<keyword evidence="4" id="KW-0653">Protein transport</keyword>
<dbReference type="Proteomes" id="UP000005220">
    <property type="component" value="Chromosome 4"/>
</dbReference>
<evidence type="ECO:0000313" key="9">
    <source>
        <dbReference type="Proteomes" id="UP000005220"/>
    </source>
</evidence>
<proteinExistence type="inferred from homology"/>
<dbReference type="FunCoup" id="H2ATZ3">
    <property type="interactions" value="495"/>
</dbReference>
<comment type="similarity">
    <text evidence="2">Belongs to the adaptor complexes large subunit family.</text>
</comment>
<evidence type="ECO:0000256" key="4">
    <source>
        <dbReference type="ARBA" id="ARBA00022927"/>
    </source>
</evidence>
<sequence length="805" mass="91337">MTESIGNIASALESAKAITLEAAAVASSKLGESSYAHYSKSISSQQLRNLLNSRHNREVKDGMKRILSIMASGDDNNNSSLDVESFFADVVKNIGNEDSKVKRMVYVYLSRYADKDPDLALLSINAIQKSLNDTNPDIRALAIKALSDIKISSLCPILAESLRKAITDSSATVRSEVAFALLKLYQWKREEYEEDIHSLLKDLLSDSEPQVISSAILLMRECFSDELDLLHGHFRYYCKIIKQLNSWSQYYLIEILIKYCKKFITRPLVIDTSSEEQDTRETIPLPDEYNTIPFPMYDIKIDDDLRLFLKQLETLRFSSNPLVIFSCCNAFYQLTTSQYFKKSKLPEALIGFLTSASENEGLKSVILQSILMYSISDSTLFLANMKIFLLFPNDSVSISVLKLKVLSALLNENNVQFILKQLKYYINHYRNERIVLESLNTLLACSNLSIELESHILNWAVINMESKFKILTNDVLNCYINIIRELVQNNPQSHLRVIIKLADILTSDDRLTNDNARAGIIWLFGEISAIEFSVCPDVLRKLIPNFVDEGVEARNQILTLAAKLLSYEVDNLGDSFTLDDSRIAKIFAHVSYLCKFDDDFDIRDRARLISSIFDSKKYEIATLLLQAPKPRTRTSEISSNELQIDKDIKSYHQYIAWEAAAENSEVEAIDIRESAPLKDYSKYKKSISSDYFMSGRNNIPRTFDKTYSDTHRTSTPSPAPAGIAVRSNNSFTSGSGQKYKLQSLDEFLSDIPTTTKTRKFDKPRKIVRIEEEDTSSEESEYDTSDESVDDEESSDEESSSSSESI</sequence>
<feature type="compositionally biased region" description="Polar residues" evidence="6">
    <location>
        <begin position="726"/>
        <end position="736"/>
    </location>
</feature>
<feature type="compositionally biased region" description="Basic and acidic residues" evidence="6">
    <location>
        <begin position="758"/>
        <end position="769"/>
    </location>
</feature>
<dbReference type="eggNOG" id="KOG1060">
    <property type="taxonomic scope" value="Eukaryota"/>
</dbReference>
<dbReference type="GO" id="GO:0006623">
    <property type="term" value="P:protein targeting to vacuole"/>
    <property type="evidence" value="ECO:0007669"/>
    <property type="project" value="EnsemblFungi"/>
</dbReference>
<keyword evidence="5" id="KW-0472">Membrane</keyword>